<dbReference type="EMBL" id="FNJC01000004">
    <property type="protein sequence ID" value="SDP41150.1"/>
    <property type="molecule type" value="Genomic_DNA"/>
</dbReference>
<evidence type="ECO:0000313" key="2">
    <source>
        <dbReference type="EMBL" id="SDP41150.1"/>
    </source>
</evidence>
<comment type="caution">
    <text evidence="2">The sequence shown here is derived from an EMBL/GenBank/DDBJ whole genome shotgun (WGS) entry which is preliminary data.</text>
</comment>
<accession>A0A1H0SHG6</accession>
<feature type="region of interest" description="Disordered" evidence="1">
    <location>
        <begin position="33"/>
        <end position="63"/>
    </location>
</feature>
<gene>
    <name evidence="2" type="ORF">SAMN04488061_2898</name>
</gene>
<keyword evidence="3" id="KW-1185">Reference proteome</keyword>
<sequence length="63" mass="6542">MNVGLALPTGPTQLRFINKLDRSGEPIFTTVFQGFPPKSSPPQTKKSAPATGSAPVAGAFDQA</sequence>
<dbReference type="Proteomes" id="UP000198795">
    <property type="component" value="Unassembled WGS sequence"/>
</dbReference>
<evidence type="ECO:0000256" key="1">
    <source>
        <dbReference type="SAM" id="MobiDB-lite"/>
    </source>
</evidence>
<protein>
    <submittedName>
        <fullName evidence="2">Uncharacterized protein</fullName>
    </submittedName>
</protein>
<evidence type="ECO:0000313" key="3">
    <source>
        <dbReference type="Proteomes" id="UP000198795"/>
    </source>
</evidence>
<proteinExistence type="predicted"/>
<name>A0A1H0SHG6_9HYPH</name>
<reference evidence="2 3" key="1">
    <citation type="submission" date="2016-10" db="EMBL/GenBank/DDBJ databases">
        <authorList>
            <person name="Varghese N."/>
            <person name="Submissions S."/>
        </authorList>
    </citation>
    <scope>NUCLEOTIDE SEQUENCE [LARGE SCALE GENOMIC DNA]</scope>
    <source>
        <strain evidence="2 3">CGMCC 1.6497</strain>
    </source>
</reference>
<organism evidence="2 3">
    <name type="scientific">Filomicrobium insigne</name>
    <dbReference type="NCBI Taxonomy" id="418854"/>
    <lineage>
        <taxon>Bacteria</taxon>
        <taxon>Pseudomonadati</taxon>
        <taxon>Pseudomonadota</taxon>
        <taxon>Alphaproteobacteria</taxon>
        <taxon>Hyphomicrobiales</taxon>
        <taxon>Hyphomicrobiaceae</taxon>
        <taxon>Filomicrobium</taxon>
    </lineage>
</organism>